<dbReference type="InterPro" id="IPR056084">
    <property type="entry name" value="DUF7667"/>
</dbReference>
<keyword evidence="2" id="KW-1185">Reference proteome</keyword>
<dbReference type="EMBL" id="CP070969">
    <property type="protein sequence ID" value="QSF47687.1"/>
    <property type="molecule type" value="Genomic_DNA"/>
</dbReference>
<evidence type="ECO:0000313" key="2">
    <source>
        <dbReference type="Proteomes" id="UP000663452"/>
    </source>
</evidence>
<proteinExistence type="predicted"/>
<reference evidence="1 2" key="1">
    <citation type="submission" date="2021-02" db="EMBL/GenBank/DDBJ databases">
        <title>Paenibacillus tianjinensis sp. nov.</title>
        <authorList>
            <person name="Liu H."/>
        </authorList>
    </citation>
    <scope>NUCLEOTIDE SEQUENCE [LARGE SCALE GENOMIC DNA]</scope>
    <source>
        <strain evidence="1 2">TB2019</strain>
    </source>
</reference>
<sequence>MKMLPVHQRLAELYTISRRRPLSAAELTEQQHCLHANAVYCWEMGRLNNEALLAAQTEDTAWQQVISAQLYEVRMNGKAGKGHR</sequence>
<protein>
    <submittedName>
        <fullName evidence="1">Uncharacterized protein</fullName>
    </submittedName>
</protein>
<dbReference type="Proteomes" id="UP000663452">
    <property type="component" value="Chromosome"/>
</dbReference>
<organism evidence="1 2">
    <name type="scientific">Paenibacillus tianjinensis</name>
    <dbReference type="NCBI Taxonomy" id="2810347"/>
    <lineage>
        <taxon>Bacteria</taxon>
        <taxon>Bacillati</taxon>
        <taxon>Bacillota</taxon>
        <taxon>Bacilli</taxon>
        <taxon>Bacillales</taxon>
        <taxon>Paenibacillaceae</taxon>
        <taxon>Paenibacillus</taxon>
    </lineage>
</organism>
<gene>
    <name evidence="1" type="ORF">JRJ22_08450</name>
</gene>
<name>A0ABX7LPE2_9BACL</name>
<dbReference type="Pfam" id="PF24704">
    <property type="entry name" value="DUF7667"/>
    <property type="match status" value="1"/>
</dbReference>
<accession>A0ABX7LPE2</accession>
<evidence type="ECO:0000313" key="1">
    <source>
        <dbReference type="EMBL" id="QSF47687.1"/>
    </source>
</evidence>